<evidence type="ECO:0000256" key="2">
    <source>
        <dbReference type="ARBA" id="ARBA00022527"/>
    </source>
</evidence>
<dbReference type="PROSITE" id="PS50011">
    <property type="entry name" value="PROTEIN_KINASE_DOM"/>
    <property type="match status" value="5"/>
</dbReference>
<evidence type="ECO:0000256" key="4">
    <source>
        <dbReference type="ARBA" id="ARBA00022741"/>
    </source>
</evidence>
<feature type="binding site" evidence="7">
    <location>
        <position position="1577"/>
    </location>
    <ligand>
        <name>ATP</name>
        <dbReference type="ChEBI" id="CHEBI:30616"/>
    </ligand>
</feature>
<feature type="transmembrane region" description="Helical" evidence="8">
    <location>
        <begin position="2587"/>
        <end position="2611"/>
    </location>
</feature>
<dbReference type="EMBL" id="CAXANX010000031">
    <property type="protein sequence ID" value="CAK9188826.1"/>
    <property type="molecule type" value="Genomic_DNA"/>
</dbReference>
<keyword evidence="3" id="KW-0808">Transferase</keyword>
<evidence type="ECO:0000256" key="5">
    <source>
        <dbReference type="ARBA" id="ARBA00022777"/>
    </source>
</evidence>
<evidence type="ECO:0000256" key="3">
    <source>
        <dbReference type="ARBA" id="ARBA00022679"/>
    </source>
</evidence>
<dbReference type="Gene3D" id="1.10.510.10">
    <property type="entry name" value="Transferase(Phosphotransferase) domain 1"/>
    <property type="match status" value="5"/>
</dbReference>
<comment type="caution">
    <text evidence="10">The sequence shown here is derived from an EMBL/GenBank/DDBJ whole genome shotgun (WGS) entry which is preliminary data.</text>
</comment>
<feature type="domain" description="Protein kinase" evidence="9">
    <location>
        <begin position="2649"/>
        <end position="2929"/>
    </location>
</feature>
<comment type="subcellular location">
    <subcellularLocation>
        <location evidence="1">Membrane</location>
        <topology evidence="1">Single-pass membrane protein</topology>
    </subcellularLocation>
</comment>
<evidence type="ECO:0000256" key="1">
    <source>
        <dbReference type="ARBA" id="ARBA00004167"/>
    </source>
</evidence>
<organism evidence="10 11">
    <name type="scientific">Sphagnum troendelagicum</name>
    <dbReference type="NCBI Taxonomy" id="128251"/>
    <lineage>
        <taxon>Eukaryota</taxon>
        <taxon>Viridiplantae</taxon>
        <taxon>Streptophyta</taxon>
        <taxon>Embryophyta</taxon>
        <taxon>Bryophyta</taxon>
        <taxon>Sphagnophytina</taxon>
        <taxon>Sphagnopsida</taxon>
        <taxon>Sphagnales</taxon>
        <taxon>Sphagnaceae</taxon>
        <taxon>Sphagnum</taxon>
    </lineage>
</organism>
<protein>
    <recommendedName>
        <fullName evidence="9">Protein kinase domain-containing protein</fullName>
    </recommendedName>
</protein>
<keyword evidence="8" id="KW-1133">Transmembrane helix</keyword>
<dbReference type="Gene3D" id="2.60.120.430">
    <property type="entry name" value="Galactose-binding lectin"/>
    <property type="match status" value="3"/>
</dbReference>
<dbReference type="PROSITE" id="PS00108">
    <property type="entry name" value="PROTEIN_KINASE_ST"/>
    <property type="match status" value="5"/>
</dbReference>
<feature type="binding site" evidence="7">
    <location>
        <position position="1901"/>
    </location>
    <ligand>
        <name>ATP</name>
        <dbReference type="ChEBI" id="CHEBI:30616"/>
    </ligand>
</feature>
<dbReference type="PANTHER" id="PTHR47973">
    <property type="entry name" value="CYSTEINE-RICH RECEPTOR-LIKE PROTEIN KINASE 3"/>
    <property type="match status" value="1"/>
</dbReference>
<dbReference type="CDD" id="cd14066">
    <property type="entry name" value="STKc_IRAK"/>
    <property type="match status" value="5"/>
</dbReference>
<keyword evidence="8" id="KW-0812">Transmembrane</keyword>
<reference evidence="10" key="1">
    <citation type="submission" date="2024-02" db="EMBL/GenBank/DDBJ databases">
        <authorList>
            <consortium name="ELIXIR-Norway"/>
            <consortium name="Elixir Norway"/>
        </authorList>
    </citation>
    <scope>NUCLEOTIDE SEQUENCE</scope>
</reference>
<feature type="domain" description="Protein kinase" evidence="9">
    <location>
        <begin position="23"/>
        <end position="303"/>
    </location>
</feature>
<feature type="domain" description="Protein kinase" evidence="9">
    <location>
        <begin position="786"/>
        <end position="1066"/>
    </location>
</feature>
<proteinExistence type="predicted"/>
<evidence type="ECO:0000313" key="10">
    <source>
        <dbReference type="EMBL" id="CAK9188826.1"/>
    </source>
</evidence>
<feature type="domain" description="Protein kinase" evidence="9">
    <location>
        <begin position="1549"/>
        <end position="1829"/>
    </location>
</feature>
<keyword evidence="4 7" id="KW-0547">Nucleotide-binding</keyword>
<feature type="binding site" evidence="7">
    <location>
        <position position="51"/>
    </location>
    <ligand>
        <name>ATP</name>
        <dbReference type="ChEBI" id="CHEBI:30616"/>
    </ligand>
</feature>
<sequence length="2975" mass="332361">FAKQQVQPTLYSYNVLSRATGDFHQDNKLGEGGFGVVYKGILLDGTTMAVKLLTTKSHQGIDDFLNEVVSITGVRHKNLVKLKGCCLHRTQRLLVYEYVENKNLAEALWGSQMEDNIFLDWPTRFHILVGIARGLVYLHEDIQPCIIHRDIKASNILLDKDLNAKIADFGLARLFSNDQSQLFTQIAGTIGYMSPEYATLGQLSTKVDVYSFGILLLEIISGRKAILQNATTNIYLVKWAWSLHNTNMLISLVDQKLHNTIVESEMQRVINVALLCVQVETTKRPIMSEVLSMLQGEMDLPNILPNSSQINVSSISVDVSKLNGDGSLSLRSARQRLFGRGSLEKAVATASETLTPEEITALPGSFFVNCGSTASYVDNVTGITWMPDDQFIDKNSGVNTNVSSASQYYSDFSEFTTLRYFPDSRAKNCYSFPVTPNETYQIRGTFFYGNYDNQTTVPSFQMGVDGTIVASNIISELYVIAYQEITYVPQRNVTFLCLSRDLTNSVPFISAISLVNVTGASAFEDNLYMRYYYVTQFRWNFGGHGIIRYPGDIVDHYWFPIKSNSSYVQSTAQVEALTATDIVNATFPPEAVMNTALTTNGTMTINIPYTQAYIWFTTLYLAELNPNASNSSREFYVRVPGYNDTLEVNPLFDGGGLGRVLEIEYSGIVPTYVSLFKNQSISTAFGPLVNALEIFELSQNQSAILTNEQDKTVPSNSQRSNNKLILILSTTLSVILVFGGIIGVIILWKYRANALALREIQQEFAKQQVQPTLYSYNVLSRATGDFHQDNKLGEGGFGVVYKGILLDGTTMAVKLLTTKSHQGIDDFLNEVVSITGVRHKNLVKLKGCCLHRTQRLLVYEYVENKNLAEALWGSQMEDNIFLDWPTRFHILVGIARGLVYLHEDIQPCIIHRDIKASNILLDKDLNAKIADFGLARLFSNDQSQLFTQIAGTIGYMSPEYATLGQLSTKVDVYSFGILLLEIISGRKAILQNATTNIYLVKWAWSLHNTNMLISLVDQKLHNTIVESEMQRVINVALLCVQVETTKRPIMSEVLSMLQGEMDLPNILPNSSQINVSSISVDVSKLNGDGSLSLRSARQRLFGRGSLEKAVATASETLTPEEITALPGSFFVNCGSTASYVDNVTGITWMPDDQFIDKNSGVNTNVSSASQYYSDFSEFTTLRYFPDSRAKNCYSFPVTPNETYQIRGTFFYGNYDNQTTVPSFQMGVDGTIVASNIISELYVIAYQEITYVPQRNVTFLCLSRDLTNSVPFISAISLVNVTGASAFEDNLYMRYYYVTQFRWNFGGHGIIRYPGDIVDHYWFPIKSNSSYVQSTAQVEALTATDIVNATFPPEAVMNTALTTNGTMTINIPYTQAYIWFTTLYLAELNPNASNSSREFYVRVPGYNDTLEVNPLFDGGGLGRVLEIEYSGIVPTYVSLFKNQSISTAFGPLVNALEIFELSQNQSAILTNEQDKTVPSNSQRSNNKLILILSTTLSVILVFGGIIGVIILWKYRANALALREIQQEFAKQQVQPTLYSYNVLSRATGDFHQDNKLGEGGFGVVYKGILLDGTTMAVKLLTTKSHQGIDDFLNEVVSITGVRHKNLVKLKGCCLHRTQRLLVYEYVENKNLAEALWGSQMEDNIFLDWPTRFHILVGIARGLVYLHEDIQPCIIHRDIKASNILLDKDLNAKIADFGLARLFSNDQSQLFTQIAGTIGYMSPEYATLGQLSTKVDVYSFGILLLEIISGRKAILQNATTNIYLVKWAWSLHNTNMLISLVDQKLHNTIVESEMQRVINVALLCVQVETTKRPIMSEVLSMLQGEMDLPNILPNSSQINVSSISVDVSSNEKFAKQQVQPTLYSYNVLSRATGDFHQDNKLGEGGFGVVYKGILLDGTTMAVKLLTTKSHQGIDDFLNEVVSITGVRHKNLVKLKGCCLHRTQRLLVYEYVENKNLAEALWGSQMEDNIFLDWPTRFHILVGIARGLVYLHEDIQPCIIHRDIKASNILLDKDLNAKIADFGLARLFSNDQSQLFTQIAGTIGYMSPEYATLGQLSTKVDVYSFGILLLEIISGRKAILQNATTNIYLVKWAWSLHNTNMLISLVDQKLHNTIVESEMQRVINVALLCVQVETTKRPIMSEVLSMLQGEMDLPNILPNSSQINVSSISVDVSIVEYVYADDENLLFAYVLRAGVDCLIHCHRTIPQSVFPVNGKDKVGTTLLANVTNTRSFFVNCGSTASYVDNVTGITWMPDDQFIDKNSGVNTNVSSASQYYSDFSEFTTLRYFPDSRAKNCYSFPVTPNETYQIRGTFFYGNYDNQTTVPSFQMGVDGTIVASNIISELYVIAYQEITYVPQRNVTFLCLSRDLTNSVPFISAISLVNVTGASAFEDNLYMRYYYVTQFRWNFGGHGIIRYPGDIVDHYWFPIKSNSSYVQSTAQVEALTATDIVNATFPPEAVMNTALTTNGTMTINIPYTQAYIWFTTLYLAELNPNASNSSREFYVRVPGYNDTLEVNPLFDGGGLGRVLEIEYSGIVPTYVSLFKNQSISTAFGPLVNALEIFELSQNQSAILTNEQDKTVPSNSQRSNNKLILILSTTLSVILVFGGIIGVIILWKYRANALALREIQQEFAKQQVQPTLYSYNVLSRATGDFHQDNKLGEGGFGVVYKGILLDGTTMAVKLLTTKSHQGIDDFLNEVVSITGVRHKNLVKLKGCCLHRTQRLLVYEYVENKNLAEALWGSQMEDNIFLDWPTRFHILVGIARGLVYLHEDIQPCIIHRDIKASNILLDKDLNAKIADFGLARLFSNDQSQLFTQIAGTIGYMSPEYATLGQLSTKVDVYSFGILLLEIISGRKAILQNATTNIYLVKWAWSLHNTNMLISLVDQKLHNTIVESEMQRVINVALLCVQVETTKRPIMSEVLSMLQGEMDLPNILPNSSQINVSSISVDVSSNESNHLLSSPIPNNYSNVEVELTNLDPR</sequence>
<keyword evidence="8" id="KW-0472">Membrane</keyword>
<feature type="transmembrane region" description="Helical" evidence="8">
    <location>
        <begin position="1487"/>
        <end position="1511"/>
    </location>
</feature>
<keyword evidence="5" id="KW-0418">Kinase</keyword>
<dbReference type="InterPro" id="IPR008271">
    <property type="entry name" value="Ser/Thr_kinase_AS"/>
</dbReference>
<evidence type="ECO:0000256" key="8">
    <source>
        <dbReference type="SAM" id="Phobius"/>
    </source>
</evidence>
<dbReference type="Gene3D" id="3.30.200.20">
    <property type="entry name" value="Phosphorylase Kinase, domain 1"/>
    <property type="match status" value="5"/>
</dbReference>
<dbReference type="InterPro" id="IPR001245">
    <property type="entry name" value="Ser-Thr/Tyr_kinase_cat_dom"/>
</dbReference>
<dbReference type="SUPFAM" id="SSF56112">
    <property type="entry name" value="Protein kinase-like (PK-like)"/>
    <property type="match status" value="5"/>
</dbReference>
<name>A0ABP0T6Z3_9BRYO</name>
<feature type="transmembrane region" description="Helical" evidence="8">
    <location>
        <begin position="724"/>
        <end position="748"/>
    </location>
</feature>
<dbReference type="InterPro" id="IPR017441">
    <property type="entry name" value="Protein_kinase_ATP_BS"/>
</dbReference>
<evidence type="ECO:0000256" key="7">
    <source>
        <dbReference type="PROSITE-ProRule" id="PRU10141"/>
    </source>
</evidence>
<evidence type="ECO:0000259" key="9">
    <source>
        <dbReference type="PROSITE" id="PS50011"/>
    </source>
</evidence>
<evidence type="ECO:0000313" key="11">
    <source>
        <dbReference type="Proteomes" id="UP001497512"/>
    </source>
</evidence>
<dbReference type="Pfam" id="PF07714">
    <property type="entry name" value="PK_Tyr_Ser-Thr"/>
    <property type="match status" value="5"/>
</dbReference>
<feature type="binding site" evidence="7">
    <location>
        <position position="2677"/>
    </location>
    <ligand>
        <name>ATP</name>
        <dbReference type="ChEBI" id="CHEBI:30616"/>
    </ligand>
</feature>
<feature type="domain" description="Protein kinase" evidence="9">
    <location>
        <begin position="1873"/>
        <end position="2153"/>
    </location>
</feature>
<dbReference type="PROSITE" id="PS00107">
    <property type="entry name" value="PROTEIN_KINASE_ATP"/>
    <property type="match status" value="5"/>
</dbReference>
<dbReference type="Proteomes" id="UP001497512">
    <property type="component" value="Unassembled WGS sequence"/>
</dbReference>
<feature type="binding site" evidence="7">
    <location>
        <position position="814"/>
    </location>
    <ligand>
        <name>ATP</name>
        <dbReference type="ChEBI" id="CHEBI:30616"/>
    </ligand>
</feature>
<keyword evidence="11" id="KW-1185">Reference proteome</keyword>
<accession>A0ABP0T6Z3</accession>
<dbReference type="Pfam" id="PF12819">
    <property type="entry name" value="Malectin_like"/>
    <property type="match status" value="3"/>
</dbReference>
<dbReference type="InterPro" id="IPR052059">
    <property type="entry name" value="CR_Ser/Thr_kinase"/>
</dbReference>
<evidence type="ECO:0000256" key="6">
    <source>
        <dbReference type="ARBA" id="ARBA00022840"/>
    </source>
</evidence>
<dbReference type="InterPro" id="IPR011009">
    <property type="entry name" value="Kinase-like_dom_sf"/>
</dbReference>
<dbReference type="SMART" id="SM00220">
    <property type="entry name" value="S_TKc"/>
    <property type="match status" value="5"/>
</dbReference>
<keyword evidence="6 7" id="KW-0067">ATP-binding</keyword>
<keyword evidence="2" id="KW-0723">Serine/threonine-protein kinase</keyword>
<dbReference type="InterPro" id="IPR000719">
    <property type="entry name" value="Prot_kinase_dom"/>
</dbReference>
<feature type="non-terminal residue" evidence="10">
    <location>
        <position position="1"/>
    </location>
</feature>
<gene>
    <name evidence="10" type="ORF">CSSPTR1EN2_LOCUS24088</name>
</gene>
<dbReference type="InterPro" id="IPR024788">
    <property type="entry name" value="Malectin-like_Carb-bd_dom"/>
</dbReference>